<evidence type="ECO:0000313" key="2">
    <source>
        <dbReference type="Proteomes" id="UP001157502"/>
    </source>
</evidence>
<keyword evidence="2" id="KW-1185">Reference proteome</keyword>
<dbReference type="Proteomes" id="UP001157502">
    <property type="component" value="Chromosome 23"/>
</dbReference>
<reference evidence="1" key="1">
    <citation type="submission" date="2021-05" db="EMBL/GenBank/DDBJ databases">
        <authorList>
            <person name="Pan Q."/>
            <person name="Jouanno E."/>
            <person name="Zahm M."/>
            <person name="Klopp C."/>
            <person name="Cabau C."/>
            <person name="Louis A."/>
            <person name="Berthelot C."/>
            <person name="Parey E."/>
            <person name="Roest Crollius H."/>
            <person name="Montfort J."/>
            <person name="Robinson-Rechavi M."/>
            <person name="Bouchez O."/>
            <person name="Lampietro C."/>
            <person name="Lopez Roques C."/>
            <person name="Donnadieu C."/>
            <person name="Postlethwait J."/>
            <person name="Bobe J."/>
            <person name="Dillon D."/>
            <person name="Chandos A."/>
            <person name="von Hippel F."/>
            <person name="Guiguen Y."/>
        </authorList>
    </citation>
    <scope>NUCLEOTIDE SEQUENCE</scope>
    <source>
        <strain evidence="1">YG-Jan2019</strain>
    </source>
</reference>
<comment type="caution">
    <text evidence="1">The sequence shown here is derived from an EMBL/GenBank/DDBJ whole genome shotgun (WGS) entry which is preliminary data.</text>
</comment>
<gene>
    <name evidence="1" type="ORF">DPEC_G00262000</name>
</gene>
<dbReference type="EMBL" id="CM055750">
    <property type="protein sequence ID" value="KAJ7994058.1"/>
    <property type="molecule type" value="Genomic_DNA"/>
</dbReference>
<protein>
    <submittedName>
        <fullName evidence="1">Uncharacterized protein</fullName>
    </submittedName>
</protein>
<name>A0ACC2FRF8_DALPE</name>
<proteinExistence type="predicted"/>
<sequence>MAGKTQYKSVRYYTLSQALWQCPLSMAFFVKKKKFKFQTQLTLEELTAVPLVNGLLFCKLRLLDGGDFVATSSREEIQENCVRWRKRFTFVCKLSANPTTGVLDPAICRASVRKELKGGKTYSKLGFTDLNMAEFAGSGSAVRCCLLEGYDTQNTRQDNSILKVTIGMTLLSGDPCFKTAPSTAKSISISGQDHSLQLDCKGEGSGSPDWPPSLGRSMKPRPSMISSGLLEEPDQIQLASQGEMFLSGHSRNSSYASQLSRMSGLSVCVCVPVAYLFSYKMMLLCFSSVVRFDVNLFLDYSTEHSCSSSLSDLTHRRNTSTGSSASGGLCVTVDTPPEGDISRPERPPRPPRPILPSNRTPRKKQGSVESRPSWVNDTRIDADDIVEKIVQTQNFADVSNTEDSNLRLFVSRDGTTSLNGLQHGTRVSAGVYEPVVIESH</sequence>
<evidence type="ECO:0000313" key="1">
    <source>
        <dbReference type="EMBL" id="KAJ7994058.1"/>
    </source>
</evidence>
<accession>A0ACC2FRF8</accession>
<organism evidence="1 2">
    <name type="scientific">Dallia pectoralis</name>
    <name type="common">Alaska blackfish</name>
    <dbReference type="NCBI Taxonomy" id="75939"/>
    <lineage>
        <taxon>Eukaryota</taxon>
        <taxon>Metazoa</taxon>
        <taxon>Chordata</taxon>
        <taxon>Craniata</taxon>
        <taxon>Vertebrata</taxon>
        <taxon>Euteleostomi</taxon>
        <taxon>Actinopterygii</taxon>
        <taxon>Neopterygii</taxon>
        <taxon>Teleostei</taxon>
        <taxon>Protacanthopterygii</taxon>
        <taxon>Esociformes</taxon>
        <taxon>Umbridae</taxon>
        <taxon>Dallia</taxon>
    </lineage>
</organism>